<organism evidence="1 2">
    <name type="scientific">Catharanthus roseus</name>
    <name type="common">Madagascar periwinkle</name>
    <name type="synonym">Vinca rosea</name>
    <dbReference type="NCBI Taxonomy" id="4058"/>
    <lineage>
        <taxon>Eukaryota</taxon>
        <taxon>Viridiplantae</taxon>
        <taxon>Streptophyta</taxon>
        <taxon>Embryophyta</taxon>
        <taxon>Tracheophyta</taxon>
        <taxon>Spermatophyta</taxon>
        <taxon>Magnoliopsida</taxon>
        <taxon>eudicotyledons</taxon>
        <taxon>Gunneridae</taxon>
        <taxon>Pentapetalae</taxon>
        <taxon>asterids</taxon>
        <taxon>lamiids</taxon>
        <taxon>Gentianales</taxon>
        <taxon>Apocynaceae</taxon>
        <taxon>Rauvolfioideae</taxon>
        <taxon>Vinceae</taxon>
        <taxon>Catharanthinae</taxon>
        <taxon>Catharanthus</taxon>
    </lineage>
</organism>
<dbReference type="Proteomes" id="UP001060085">
    <property type="component" value="Linkage Group LG04"/>
</dbReference>
<name>A0ACC0BBF8_CATRO</name>
<keyword evidence="2" id="KW-1185">Reference proteome</keyword>
<reference evidence="2" key="1">
    <citation type="journal article" date="2023" name="Nat. Plants">
        <title>Single-cell RNA sequencing provides a high-resolution roadmap for understanding the multicellular compartmentation of specialized metabolism.</title>
        <authorList>
            <person name="Sun S."/>
            <person name="Shen X."/>
            <person name="Li Y."/>
            <person name="Li Y."/>
            <person name="Wang S."/>
            <person name="Li R."/>
            <person name="Zhang H."/>
            <person name="Shen G."/>
            <person name="Guo B."/>
            <person name="Wei J."/>
            <person name="Xu J."/>
            <person name="St-Pierre B."/>
            <person name="Chen S."/>
            <person name="Sun C."/>
        </authorList>
    </citation>
    <scope>NUCLEOTIDE SEQUENCE [LARGE SCALE GENOMIC DNA]</scope>
</reference>
<accession>A0ACC0BBF8</accession>
<gene>
    <name evidence="1" type="ORF">M9H77_19795</name>
</gene>
<protein>
    <submittedName>
        <fullName evidence="1">Uncharacterized protein</fullName>
    </submittedName>
</protein>
<evidence type="ECO:0000313" key="1">
    <source>
        <dbReference type="EMBL" id="KAI5669942.1"/>
    </source>
</evidence>
<sequence>MGSGIVLIMFVVMAVVVWMEFGQAELYSTKLMHRFSEEIRAIRVSRNRREGNGSFGNDEIWPQKGSSMYYRRLLSSDLRRQKLKMGAQFRYVFPSEGSTTLPLGNDFGWLHYTWVDIGTPNVSFLVALDTGSDLLWVPCDCFQCAPLSSSYYSNLDKDLNQYNPSGSTSKKDVSCSHKLCKLGSNCKSPKQPCPYIVNYDTDDTSTSGLLVEDILHLTSATANGSHNSVRAPVIIGCGSKQSGGYLTGVAPDGLMGLGLGEISVPSFLAREGLTGNSFSLCFNEDDSGRLFFGDQGIANQHTTPFLSSDIGNITYLVGVEACCIGSSCLEQTDFEALVDSGASFTYLPDKVYQRVVSEFDSQVNSTKSSFEGYPWQYCYKSSSEELPKAPSLSLKFAANNSFEVIDPLFVIYDDQGAVGFCLAIQTTDGDIGTIGQNFMTGYRMVFDRENKKLGWSRSNCEDLSDGKSIPQEPSNGNSQNPLPTDQQSAPNGHAGAPAFAGRTPLKSTAESTYLLTQQLHVPELLLLVLLIVHIVL</sequence>
<comment type="caution">
    <text evidence="1">The sequence shown here is derived from an EMBL/GenBank/DDBJ whole genome shotgun (WGS) entry which is preliminary data.</text>
</comment>
<proteinExistence type="predicted"/>
<evidence type="ECO:0000313" key="2">
    <source>
        <dbReference type="Proteomes" id="UP001060085"/>
    </source>
</evidence>
<dbReference type="EMBL" id="CM044704">
    <property type="protein sequence ID" value="KAI5669942.1"/>
    <property type="molecule type" value="Genomic_DNA"/>
</dbReference>